<feature type="region of interest" description="Disordered" evidence="1">
    <location>
        <begin position="661"/>
        <end position="681"/>
    </location>
</feature>
<gene>
    <name evidence="2" type="ORF">FIBSPDRAFT_912351</name>
</gene>
<feature type="compositionally biased region" description="Acidic residues" evidence="1">
    <location>
        <begin position="427"/>
        <end position="445"/>
    </location>
</feature>
<dbReference type="OrthoDB" id="3269001at2759"/>
<dbReference type="AlphaFoldDB" id="A0A166EWJ1"/>
<evidence type="ECO:0000256" key="1">
    <source>
        <dbReference type="SAM" id="MobiDB-lite"/>
    </source>
</evidence>
<accession>A0A166EWJ1</accession>
<feature type="region of interest" description="Disordered" evidence="1">
    <location>
        <begin position="390"/>
        <end position="445"/>
    </location>
</feature>
<dbReference type="STRING" id="436010.A0A166EWJ1"/>
<sequence>MCFKTSPSLITTFELSLSQVLSQTSKKQKAAAVRSAGGLLMPKIWWNLQQIPHDVRTAISVLALEPKIVRSICCPKCYAKYSLTDMPEICRRRETPRSKPCGETLWTIRSTRGGPRRVPHRLYTTQDFESWLEFFLSRPGIEDLINKSYSHRPSPEVMHSIWDSPAWRSLGTFTTTRGNLTFSYYIDWFNPLLNKISGKTMSCGAIMLFCLNLPYNLQHLVENTFFVGITPPPKEPTVTTITAVSDPVVERLQAMYHGKLIRTHHHPNGVMTRAAILPVIGDLMAIRKALGFAGVRSHNFCSFCNLRHADMDCLDPNFWTLRDGATVRLAAEQWRQAQTKVRRKEIFDEHGVYHVKHTILGMMHNWIEGILQHHTRVKWGIGIITSKEDLDAGSDDNATPAATPTRNGFDLDLSDDEIDDSPHDEEFQPDSDSESDSDFENEEKEEQEAAWRAKCIFTPEVLSRIHACIDKTHIPTWIARPPRNLGEKSHGKLKADQWLTLYTIFFPLILPEIWLASKKSQDTALLDNFHDLVKCTNIVCSYTASNSAADNYLHHYIKYRRSSKHLFPGVATRPNHHYAMHNAELMKFWGPLPMLSEFPYEQHNGTLQKIKTNWHIWEMDLTMLRQICRRGRLSGFVESYINVDGPFGATLKVLFPNHAATSTDSPNVTQHDEAQQNSKGKHLSPARYNLILAHVNTLWPNTILRHHTHLPHPVTAHVLPPVAVQVSHIMHKGRKYSTSQMHPGGSSISYHIQDGTVDAGFIDSMWTQVLVGVPCLFIFVTPHTHLSADDSAHNLYLALPGLLGDVVYSQPTPDQTCTQVLIQQSQIRGHVAFYDRPPGTFGIKAGVRTLVDSLHRNRE</sequence>
<feature type="compositionally biased region" description="Polar residues" evidence="1">
    <location>
        <begin position="396"/>
        <end position="406"/>
    </location>
</feature>
<evidence type="ECO:0000313" key="2">
    <source>
        <dbReference type="EMBL" id="KZP16184.1"/>
    </source>
</evidence>
<proteinExistence type="predicted"/>
<protein>
    <recommendedName>
        <fullName evidence="4">Transposase family Tnp2 protein</fullName>
    </recommendedName>
</protein>
<organism evidence="2 3">
    <name type="scientific">Athelia psychrophila</name>
    <dbReference type="NCBI Taxonomy" id="1759441"/>
    <lineage>
        <taxon>Eukaryota</taxon>
        <taxon>Fungi</taxon>
        <taxon>Dikarya</taxon>
        <taxon>Basidiomycota</taxon>
        <taxon>Agaricomycotina</taxon>
        <taxon>Agaricomycetes</taxon>
        <taxon>Agaricomycetidae</taxon>
        <taxon>Atheliales</taxon>
        <taxon>Atheliaceae</taxon>
        <taxon>Athelia</taxon>
    </lineage>
</organism>
<evidence type="ECO:0000313" key="3">
    <source>
        <dbReference type="Proteomes" id="UP000076532"/>
    </source>
</evidence>
<name>A0A166EWJ1_9AGAM</name>
<dbReference type="EMBL" id="KV417596">
    <property type="protein sequence ID" value="KZP16184.1"/>
    <property type="molecule type" value="Genomic_DNA"/>
</dbReference>
<reference evidence="2 3" key="1">
    <citation type="journal article" date="2016" name="Mol. Biol. Evol.">
        <title>Comparative Genomics of Early-Diverging Mushroom-Forming Fungi Provides Insights into the Origins of Lignocellulose Decay Capabilities.</title>
        <authorList>
            <person name="Nagy L.G."/>
            <person name="Riley R."/>
            <person name="Tritt A."/>
            <person name="Adam C."/>
            <person name="Daum C."/>
            <person name="Floudas D."/>
            <person name="Sun H."/>
            <person name="Yadav J.S."/>
            <person name="Pangilinan J."/>
            <person name="Larsson K.H."/>
            <person name="Matsuura K."/>
            <person name="Barry K."/>
            <person name="Labutti K."/>
            <person name="Kuo R."/>
            <person name="Ohm R.A."/>
            <person name="Bhattacharya S.S."/>
            <person name="Shirouzu T."/>
            <person name="Yoshinaga Y."/>
            <person name="Martin F.M."/>
            <person name="Grigoriev I.V."/>
            <person name="Hibbett D.S."/>
        </authorList>
    </citation>
    <scope>NUCLEOTIDE SEQUENCE [LARGE SCALE GENOMIC DNA]</scope>
    <source>
        <strain evidence="2 3">CBS 109695</strain>
    </source>
</reference>
<dbReference type="Proteomes" id="UP000076532">
    <property type="component" value="Unassembled WGS sequence"/>
</dbReference>
<keyword evidence="3" id="KW-1185">Reference proteome</keyword>
<evidence type="ECO:0008006" key="4">
    <source>
        <dbReference type="Google" id="ProtNLM"/>
    </source>
</evidence>